<proteinExistence type="predicted"/>
<dbReference type="CDD" id="cd01948">
    <property type="entry name" value="EAL"/>
    <property type="match status" value="1"/>
</dbReference>
<evidence type="ECO:0000259" key="2">
    <source>
        <dbReference type="PROSITE" id="PS50883"/>
    </source>
</evidence>
<keyword evidence="5" id="KW-1185">Reference proteome</keyword>
<dbReference type="InterPro" id="IPR043128">
    <property type="entry name" value="Rev_trsase/Diguanyl_cyclase"/>
</dbReference>
<dbReference type="InterPro" id="IPR029787">
    <property type="entry name" value="Nucleotide_cyclase"/>
</dbReference>
<dbReference type="Gene3D" id="3.30.70.270">
    <property type="match status" value="1"/>
</dbReference>
<dbReference type="InterPro" id="IPR052155">
    <property type="entry name" value="Biofilm_reg_signaling"/>
</dbReference>
<dbReference type="PANTHER" id="PTHR44757:SF2">
    <property type="entry name" value="BIOFILM ARCHITECTURE MAINTENANCE PROTEIN MBAA"/>
    <property type="match status" value="1"/>
</dbReference>
<name>A0A6M0K4L6_9GAMM</name>
<feature type="domain" description="EAL" evidence="2">
    <location>
        <begin position="513"/>
        <end position="766"/>
    </location>
</feature>
<comment type="caution">
    <text evidence="4">The sequence shown here is derived from an EMBL/GenBank/DDBJ whole genome shotgun (WGS) entry which is preliminary data.</text>
</comment>
<feature type="transmembrane region" description="Helical" evidence="1">
    <location>
        <begin position="25"/>
        <end position="48"/>
    </location>
</feature>
<dbReference type="InterPro" id="IPR001633">
    <property type="entry name" value="EAL_dom"/>
</dbReference>
<dbReference type="InterPro" id="IPR000160">
    <property type="entry name" value="GGDEF_dom"/>
</dbReference>
<dbReference type="PROSITE" id="PS50883">
    <property type="entry name" value="EAL"/>
    <property type="match status" value="1"/>
</dbReference>
<dbReference type="EMBL" id="JAAIJQ010000103">
    <property type="protein sequence ID" value="NEV64670.1"/>
    <property type="molecule type" value="Genomic_DNA"/>
</dbReference>
<dbReference type="SMART" id="SM00267">
    <property type="entry name" value="GGDEF"/>
    <property type="match status" value="1"/>
</dbReference>
<evidence type="ECO:0000256" key="1">
    <source>
        <dbReference type="SAM" id="Phobius"/>
    </source>
</evidence>
<feature type="transmembrane region" description="Helical" evidence="1">
    <location>
        <begin position="273"/>
        <end position="295"/>
    </location>
</feature>
<dbReference type="Pfam" id="PF00563">
    <property type="entry name" value="EAL"/>
    <property type="match status" value="1"/>
</dbReference>
<dbReference type="PROSITE" id="PS50887">
    <property type="entry name" value="GGDEF"/>
    <property type="match status" value="1"/>
</dbReference>
<dbReference type="SUPFAM" id="SSF55073">
    <property type="entry name" value="Nucleotide cyclase"/>
    <property type="match status" value="1"/>
</dbReference>
<dbReference type="RefSeq" id="WP_164455633.1">
    <property type="nucleotide sequence ID" value="NZ_JAAIJQ010000103.1"/>
</dbReference>
<reference evidence="4 5" key="1">
    <citation type="submission" date="2020-02" db="EMBL/GenBank/DDBJ databases">
        <title>Genome sequences of Thiorhodococcus mannitoliphagus and Thiorhodococcus minor, purple sulfur photosynthetic bacteria in the gammaproteobacterial family, Chromatiaceae.</title>
        <authorList>
            <person name="Aviles F.A."/>
            <person name="Meyer T.E."/>
            <person name="Kyndt J.A."/>
        </authorList>
    </citation>
    <scope>NUCLEOTIDE SEQUENCE [LARGE SCALE GENOMIC DNA]</scope>
    <source>
        <strain evidence="4 5">DSM 11518</strain>
    </source>
</reference>
<organism evidence="4 5">
    <name type="scientific">Thiorhodococcus minor</name>
    <dbReference type="NCBI Taxonomy" id="57489"/>
    <lineage>
        <taxon>Bacteria</taxon>
        <taxon>Pseudomonadati</taxon>
        <taxon>Pseudomonadota</taxon>
        <taxon>Gammaproteobacteria</taxon>
        <taxon>Chromatiales</taxon>
        <taxon>Chromatiaceae</taxon>
        <taxon>Thiorhodococcus</taxon>
    </lineage>
</organism>
<evidence type="ECO:0000259" key="3">
    <source>
        <dbReference type="PROSITE" id="PS50887"/>
    </source>
</evidence>
<evidence type="ECO:0000313" key="5">
    <source>
        <dbReference type="Proteomes" id="UP000483379"/>
    </source>
</evidence>
<sequence>MSSQLPDLSYDDYAKAKARGLRRRALLVLGGLALCVYVAILLGTTYLAQRQLIASAEARQTLELELRATALGYFYAERRTDLANLARSRLMTTFFANRDLGMSMEYGLRASLLGARDAALRLIDDRRVEGRPVYRRIALLDADGATLVDTAEGRPGGLEALARSPGDSAEIQVLAAAPGHRGDVLVQAPVVIKGRTRGTLVAWIDEQAALSALLGLDPGAAEGRRYHALPLGQVLSSEEQALERQRVLVQGAPFQLVDLMPAGTESRILTSGWLLAGFVGMAIALLIGGVLILRFHSQNLVLYTRMEVERQQRLRLSRHNARLLREIERREESERLLMYQTNYDALTGLPNRALALDRLSQALRRALRQGQSVVLLYLDLDHFKRINDSLGHAAGDAVLKQVAERIKPLLADADTLARLAADEFLLIFPDLADVGEIELLAQRVLQTLDRPFLVEDREIFLTACVGCAVGVRDLNTAEELLKHADLAMKQAKSSGQGVVCSYKQGLDQRAKESLEIASLLRTAADRDELQLLFQPLIDLRSGQPVAAEALLRWTSAELGPVSPARFIPIAEEAGLIRKLGAWILRTACLSAAAWQSTAPCRVAVNVSSLQLQSPHEFLECIEHALALSELAPTLLELEITEGVLLEDRADIAELLATLDGMGVHLSLDDFGTGYSALSYLRRFPFRVLKIDRSFIAGVLETQADAELTRAIIAMGQGLGLTVLAEGVERPEQADFLRQAGCDLAQGFLYSRPIPIDSFTRLLGSERRALASASG</sequence>
<keyword evidence="1" id="KW-0812">Transmembrane</keyword>
<accession>A0A6M0K4L6</accession>
<dbReference type="Gene3D" id="3.20.20.450">
    <property type="entry name" value="EAL domain"/>
    <property type="match status" value="1"/>
</dbReference>
<dbReference type="Proteomes" id="UP000483379">
    <property type="component" value="Unassembled WGS sequence"/>
</dbReference>
<keyword evidence="1" id="KW-1133">Transmembrane helix</keyword>
<dbReference type="NCBIfam" id="TIGR00254">
    <property type="entry name" value="GGDEF"/>
    <property type="match status" value="1"/>
</dbReference>
<protein>
    <submittedName>
        <fullName evidence="4">EAL domain-containing protein</fullName>
    </submittedName>
</protein>
<dbReference type="SMART" id="SM00052">
    <property type="entry name" value="EAL"/>
    <property type="match status" value="1"/>
</dbReference>
<evidence type="ECO:0000313" key="4">
    <source>
        <dbReference type="EMBL" id="NEV64670.1"/>
    </source>
</evidence>
<dbReference type="InterPro" id="IPR035919">
    <property type="entry name" value="EAL_sf"/>
</dbReference>
<gene>
    <name evidence="4" type="ORF">G3446_22845</name>
</gene>
<dbReference type="SUPFAM" id="SSF141868">
    <property type="entry name" value="EAL domain-like"/>
    <property type="match status" value="1"/>
</dbReference>
<feature type="domain" description="GGDEF" evidence="3">
    <location>
        <begin position="371"/>
        <end position="504"/>
    </location>
</feature>
<dbReference type="CDD" id="cd01949">
    <property type="entry name" value="GGDEF"/>
    <property type="match status" value="1"/>
</dbReference>
<dbReference type="AlphaFoldDB" id="A0A6M0K4L6"/>
<dbReference type="PANTHER" id="PTHR44757">
    <property type="entry name" value="DIGUANYLATE CYCLASE DGCP"/>
    <property type="match status" value="1"/>
</dbReference>
<keyword evidence="1" id="KW-0472">Membrane</keyword>
<dbReference type="Pfam" id="PF00990">
    <property type="entry name" value="GGDEF"/>
    <property type="match status" value="1"/>
</dbReference>